<keyword evidence="3" id="KW-1185">Reference proteome</keyword>
<reference evidence="2 3" key="1">
    <citation type="submission" date="2022-12" db="EMBL/GenBank/DDBJ databases">
        <title>Chromosome-level genome of Tegillarca granosa.</title>
        <authorList>
            <person name="Kim J."/>
        </authorList>
    </citation>
    <scope>NUCLEOTIDE SEQUENCE [LARGE SCALE GENOMIC DNA]</scope>
    <source>
        <strain evidence="2">Teg-2019</strain>
        <tissue evidence="2">Adductor muscle</tissue>
    </source>
</reference>
<dbReference type="PANTHER" id="PTHR16189">
    <property type="entry name" value="TRANSMEMBRANE PROTEIN 104-RELATED"/>
    <property type="match status" value="1"/>
</dbReference>
<feature type="transmembrane region" description="Helical" evidence="1">
    <location>
        <begin position="391"/>
        <end position="412"/>
    </location>
</feature>
<feature type="transmembrane region" description="Helical" evidence="1">
    <location>
        <begin position="169"/>
        <end position="187"/>
    </location>
</feature>
<feature type="transmembrane region" description="Helical" evidence="1">
    <location>
        <begin position="285"/>
        <end position="311"/>
    </location>
</feature>
<name>A0ABQ9F2R5_TEGGR</name>
<dbReference type="Proteomes" id="UP001217089">
    <property type="component" value="Unassembled WGS sequence"/>
</dbReference>
<feature type="transmembrane region" description="Helical" evidence="1">
    <location>
        <begin position="109"/>
        <end position="132"/>
    </location>
</feature>
<keyword evidence="1" id="KW-1133">Transmembrane helix</keyword>
<feature type="transmembrane region" description="Helical" evidence="1">
    <location>
        <begin position="353"/>
        <end position="370"/>
    </location>
</feature>
<accession>A0ABQ9F2R5</accession>
<sequence>MGGGDFVTIATILGTGILGPVDIFIHRTFTVSLCSSTSVTKGGASANHVIKSKGDNIQPPNLHLLGELFLGGCCLRYFFDIILVLQFVALLISYALAGSEAYAQIIGVNYFYIIPVFVWLLSFAIVFALRFIQPVVSFFTFFKGSLLLGTVIVTFYVGAEVHREIKNDFMYTGAPFLMGTVALGGVINTMPLMYSKINPVYNEVKNFCIAVISGLLTCTVLNVLWCWAVLDIVPQLSKVSCSQSKSALTNTESCYNNISLESAADRGEISTIPLTKIIEQKYPTFYWVALLVEIFIMVSITVSYLTIGAVLHHTLSGWLKSVWSKGEKSKEKRPIIGLLTSEWYGFVEMLEKFSSFTLNMEAALFVFIMLHKASQIKHKMNLKIPMPVPDMLLWLRYLIPIYFGFAVIYDVYRTVKDIISEYSPMVHNSTVNKLIHTGSGDHNGSITMKLRRAEFSNLF</sequence>
<proteinExistence type="predicted"/>
<evidence type="ECO:0000313" key="3">
    <source>
        <dbReference type="Proteomes" id="UP001217089"/>
    </source>
</evidence>
<keyword evidence="1" id="KW-0472">Membrane</keyword>
<dbReference type="PANTHER" id="PTHR16189:SF6">
    <property type="entry name" value="AMINO ACID TRANSPORTER TRANSMEMBRANE DOMAIN-CONTAINING PROTEIN"/>
    <property type="match status" value="1"/>
</dbReference>
<dbReference type="EMBL" id="JARBDR010000640">
    <property type="protein sequence ID" value="KAJ8309853.1"/>
    <property type="molecule type" value="Genomic_DNA"/>
</dbReference>
<feature type="transmembrane region" description="Helical" evidence="1">
    <location>
        <begin position="138"/>
        <end position="157"/>
    </location>
</feature>
<feature type="transmembrane region" description="Helical" evidence="1">
    <location>
        <begin position="207"/>
        <end position="230"/>
    </location>
</feature>
<keyword evidence="1" id="KW-0812">Transmembrane</keyword>
<gene>
    <name evidence="2" type="ORF">KUTeg_011718</name>
</gene>
<organism evidence="2 3">
    <name type="scientific">Tegillarca granosa</name>
    <name type="common">Malaysian cockle</name>
    <name type="synonym">Anadara granosa</name>
    <dbReference type="NCBI Taxonomy" id="220873"/>
    <lineage>
        <taxon>Eukaryota</taxon>
        <taxon>Metazoa</taxon>
        <taxon>Spiralia</taxon>
        <taxon>Lophotrochozoa</taxon>
        <taxon>Mollusca</taxon>
        <taxon>Bivalvia</taxon>
        <taxon>Autobranchia</taxon>
        <taxon>Pteriomorphia</taxon>
        <taxon>Arcoida</taxon>
        <taxon>Arcoidea</taxon>
        <taxon>Arcidae</taxon>
        <taxon>Tegillarca</taxon>
    </lineage>
</organism>
<comment type="caution">
    <text evidence="2">The sequence shown here is derived from an EMBL/GenBank/DDBJ whole genome shotgun (WGS) entry which is preliminary data.</text>
</comment>
<protein>
    <submittedName>
        <fullName evidence="2">Uncharacterized protein</fullName>
    </submittedName>
</protein>
<feature type="transmembrane region" description="Helical" evidence="1">
    <location>
        <begin position="77"/>
        <end position="97"/>
    </location>
</feature>
<evidence type="ECO:0000256" key="1">
    <source>
        <dbReference type="SAM" id="Phobius"/>
    </source>
</evidence>
<evidence type="ECO:0000313" key="2">
    <source>
        <dbReference type="EMBL" id="KAJ8309853.1"/>
    </source>
</evidence>